<name>A0A3B0JDY3_9RICK</name>
<evidence type="ECO:0000256" key="2">
    <source>
        <dbReference type="ARBA" id="ARBA00022516"/>
    </source>
</evidence>
<dbReference type="EMBL" id="OUNE01000200">
    <property type="protein sequence ID" value="SPP33472.1"/>
    <property type="molecule type" value="Genomic_DNA"/>
</dbReference>
<keyword evidence="3 10" id="KW-0808">Transferase</keyword>
<dbReference type="AlphaFoldDB" id="A0A3B0JDY3"/>
<organism evidence="11">
    <name type="scientific">Wolbachia endosymbiont of Aleurodicus dispersus</name>
    <dbReference type="NCBI Taxonomy" id="1288877"/>
    <lineage>
        <taxon>Bacteria</taxon>
        <taxon>Pseudomonadati</taxon>
        <taxon>Pseudomonadota</taxon>
        <taxon>Alphaproteobacteria</taxon>
        <taxon>Rickettsiales</taxon>
        <taxon>Anaplasmataceae</taxon>
        <taxon>Wolbachieae</taxon>
        <taxon>Wolbachia</taxon>
    </lineage>
</organism>
<proteinExistence type="inferred from homology"/>
<dbReference type="Pfam" id="PF02660">
    <property type="entry name" value="G3P_acyltransf"/>
    <property type="match status" value="1"/>
</dbReference>
<evidence type="ECO:0000256" key="9">
    <source>
        <dbReference type="ARBA" id="ARBA00023264"/>
    </source>
</evidence>
<protein>
    <recommendedName>
        <fullName evidence="10">Glycerol-3-phosphate acyltransferase</fullName>
    </recommendedName>
    <alternativeName>
        <fullName evidence="10">Acyl-PO4 G3P acyltransferase</fullName>
    </alternativeName>
    <alternativeName>
        <fullName evidence="10">Acyl-phosphate--glycerol-3-phosphate acyltransferase</fullName>
    </alternativeName>
    <alternativeName>
        <fullName evidence="10">G3P acyltransferase</fullName>
        <shortName evidence="10">GPAT</shortName>
        <ecNumber evidence="10">2.3.1.275</ecNumber>
    </alternativeName>
    <alternativeName>
        <fullName evidence="10">Lysophosphatidic acid synthase</fullName>
        <shortName evidence="10">LPA synthase</shortName>
    </alternativeName>
</protein>
<feature type="transmembrane region" description="Helical" evidence="10">
    <location>
        <begin position="167"/>
        <end position="193"/>
    </location>
</feature>
<gene>
    <name evidence="10 11" type="primary">plsY</name>
    <name evidence="11" type="ORF">WBAD_1118</name>
</gene>
<feature type="transmembrane region" description="Helical" evidence="10">
    <location>
        <begin position="71"/>
        <end position="93"/>
    </location>
</feature>
<keyword evidence="11" id="KW-0012">Acyltransferase</keyword>
<feature type="transmembrane region" description="Helical" evidence="10">
    <location>
        <begin position="99"/>
        <end position="118"/>
    </location>
</feature>
<dbReference type="GO" id="GO:0005886">
    <property type="term" value="C:plasma membrane"/>
    <property type="evidence" value="ECO:0007669"/>
    <property type="project" value="UniProtKB-SubCell"/>
</dbReference>
<comment type="subunit">
    <text evidence="10">Probably interacts with PlsX.</text>
</comment>
<dbReference type="HAMAP" id="MF_01043">
    <property type="entry name" value="PlsY"/>
    <property type="match status" value="1"/>
</dbReference>
<comment type="pathway">
    <text evidence="10">Lipid metabolism; phospholipid metabolism.</text>
</comment>
<evidence type="ECO:0000256" key="4">
    <source>
        <dbReference type="ARBA" id="ARBA00022692"/>
    </source>
</evidence>
<sequence length="211" mass="23542">MQQSHPSVTHWDDKREDARIMEKYIILILSYILGSIPFSLIIAKINGINLREVGSGNIGATNVARTGNKRLAVLALFLDSLKGFVGVYTAQQFCDNNDFYIYVSAILAVLGHMFPIWLRFNGGKGVATTLGVLVALNISIALAFVFVWLIVFFTFRYSSLASLAATAIAVVISFFFQKELFLVLLTAAILIFLKHYKNIANLLQGRERKFL</sequence>
<evidence type="ECO:0000256" key="6">
    <source>
        <dbReference type="ARBA" id="ARBA00023098"/>
    </source>
</evidence>
<reference evidence="11" key="1">
    <citation type="submission" date="2018-04" db="EMBL/GenBank/DDBJ databases">
        <authorList>
            <person name="Go L.Y."/>
            <person name="Mitchell J.A."/>
        </authorList>
    </citation>
    <scope>NUCLEOTIDE SEQUENCE</scope>
    <source>
        <strain evidence="11">WBAD</strain>
    </source>
</reference>
<accession>A0A3B0JDY3</accession>
<comment type="subcellular location">
    <subcellularLocation>
        <location evidence="10">Cell membrane</location>
        <topology evidence="10">Multi-pass membrane protein</topology>
    </subcellularLocation>
</comment>
<dbReference type="UniPathway" id="UPA00085"/>
<keyword evidence="9 10" id="KW-1208">Phospholipid metabolism</keyword>
<dbReference type="GO" id="GO:0043772">
    <property type="term" value="F:acyl-phosphate glycerol-3-phosphate acyltransferase activity"/>
    <property type="evidence" value="ECO:0007669"/>
    <property type="project" value="UniProtKB-UniRule"/>
</dbReference>
<evidence type="ECO:0000256" key="1">
    <source>
        <dbReference type="ARBA" id="ARBA00022475"/>
    </source>
</evidence>
<dbReference type="NCBIfam" id="TIGR00023">
    <property type="entry name" value="glycerol-3-phosphate 1-O-acyltransferase PlsY"/>
    <property type="match status" value="1"/>
</dbReference>
<dbReference type="GO" id="GO:0008654">
    <property type="term" value="P:phospholipid biosynthetic process"/>
    <property type="evidence" value="ECO:0007669"/>
    <property type="project" value="UniProtKB-UniRule"/>
</dbReference>
<keyword evidence="5 10" id="KW-1133">Transmembrane helix</keyword>
<dbReference type="EC" id="2.3.1.275" evidence="10"/>
<keyword evidence="6 10" id="KW-0443">Lipid metabolism</keyword>
<keyword evidence="7 10" id="KW-0472">Membrane</keyword>
<comment type="similarity">
    <text evidence="10">Belongs to the PlsY family.</text>
</comment>
<evidence type="ECO:0000256" key="3">
    <source>
        <dbReference type="ARBA" id="ARBA00022679"/>
    </source>
</evidence>
<dbReference type="InterPro" id="IPR003811">
    <property type="entry name" value="G3P_acylTferase_PlsY"/>
</dbReference>
<dbReference type="SMART" id="SM01207">
    <property type="entry name" value="G3P_acyltransf"/>
    <property type="match status" value="1"/>
</dbReference>
<evidence type="ECO:0000256" key="7">
    <source>
        <dbReference type="ARBA" id="ARBA00023136"/>
    </source>
</evidence>
<feature type="transmembrane region" description="Helical" evidence="10">
    <location>
        <begin position="130"/>
        <end position="155"/>
    </location>
</feature>
<feature type="transmembrane region" description="Helical" evidence="10">
    <location>
        <begin position="24"/>
        <end position="43"/>
    </location>
</feature>
<keyword evidence="8 10" id="KW-0594">Phospholipid biosynthesis</keyword>
<dbReference type="PANTHER" id="PTHR30309:SF0">
    <property type="entry name" value="GLYCEROL-3-PHOSPHATE ACYLTRANSFERASE-RELATED"/>
    <property type="match status" value="1"/>
</dbReference>
<keyword evidence="4 10" id="KW-0812">Transmembrane</keyword>
<comment type="catalytic activity">
    <reaction evidence="10">
        <text>an acyl phosphate + sn-glycerol 3-phosphate = a 1-acyl-sn-glycero-3-phosphate + phosphate</text>
        <dbReference type="Rhea" id="RHEA:34075"/>
        <dbReference type="ChEBI" id="CHEBI:43474"/>
        <dbReference type="ChEBI" id="CHEBI:57597"/>
        <dbReference type="ChEBI" id="CHEBI:57970"/>
        <dbReference type="ChEBI" id="CHEBI:59918"/>
        <dbReference type="EC" id="2.3.1.275"/>
    </reaction>
</comment>
<evidence type="ECO:0000313" key="11">
    <source>
        <dbReference type="EMBL" id="SPP33472.1"/>
    </source>
</evidence>
<keyword evidence="2 10" id="KW-0444">Lipid biosynthesis</keyword>
<dbReference type="PANTHER" id="PTHR30309">
    <property type="entry name" value="INNER MEMBRANE PROTEIN YGIH"/>
    <property type="match status" value="1"/>
</dbReference>
<evidence type="ECO:0000256" key="10">
    <source>
        <dbReference type="HAMAP-Rule" id="MF_01043"/>
    </source>
</evidence>
<evidence type="ECO:0000256" key="8">
    <source>
        <dbReference type="ARBA" id="ARBA00023209"/>
    </source>
</evidence>
<comment type="function">
    <text evidence="10">Catalyzes the transfer of an acyl group from acyl-phosphate (acyl-PO(4)) to glycerol-3-phosphate (G3P) to form lysophosphatidic acid (LPA). This enzyme utilizes acyl-phosphate as fatty acyl donor, but not acyl-CoA or acyl-ACP.</text>
</comment>
<evidence type="ECO:0000256" key="5">
    <source>
        <dbReference type="ARBA" id="ARBA00022989"/>
    </source>
</evidence>
<keyword evidence="1 10" id="KW-1003">Cell membrane</keyword>